<dbReference type="EMBL" id="JACCFL010000001">
    <property type="protein sequence ID" value="NYJ24449.1"/>
    <property type="molecule type" value="Genomic_DNA"/>
</dbReference>
<sequence length="116" mass="12596">MVERIGALLDQLIDRGVNQELNAWGAAHGLPPLAWQMSLADDVTIEGTDPNGRAAPGAGEFCARWADLLELPEMDPFGPNEGLISWRGPTDDGKTIEIYAITDVELYNSAYPDDLV</sequence>
<reference evidence="1 2" key="1">
    <citation type="submission" date="2020-07" db="EMBL/GenBank/DDBJ databases">
        <title>Sequencing the genomes of 1000 actinobacteria strains.</title>
        <authorList>
            <person name="Klenk H.-P."/>
        </authorList>
    </citation>
    <scope>NUCLEOTIDE SEQUENCE [LARGE SCALE GENOMIC DNA]</scope>
    <source>
        <strain evidence="1 2">DSM 15165</strain>
    </source>
</reference>
<evidence type="ECO:0000313" key="1">
    <source>
        <dbReference type="EMBL" id="NYJ24449.1"/>
    </source>
</evidence>
<proteinExistence type="predicted"/>
<evidence type="ECO:0000313" key="2">
    <source>
        <dbReference type="Proteomes" id="UP000578352"/>
    </source>
</evidence>
<dbReference type="AlphaFoldDB" id="A0A853CVZ6"/>
<gene>
    <name evidence="1" type="ORF">HNR13_002736</name>
</gene>
<protein>
    <submittedName>
        <fullName evidence="1">Uncharacterized protein</fullName>
    </submittedName>
</protein>
<name>A0A853CVZ6_9MICO</name>
<organism evidence="1 2">
    <name type="scientific">Leifsonia shinshuensis</name>
    <dbReference type="NCBI Taxonomy" id="150026"/>
    <lineage>
        <taxon>Bacteria</taxon>
        <taxon>Bacillati</taxon>
        <taxon>Actinomycetota</taxon>
        <taxon>Actinomycetes</taxon>
        <taxon>Micrococcales</taxon>
        <taxon>Microbacteriaceae</taxon>
        <taxon>Leifsonia</taxon>
    </lineage>
</organism>
<dbReference type="RefSeq" id="WP_179606575.1">
    <property type="nucleotide sequence ID" value="NZ_BAABEH010000001.1"/>
</dbReference>
<accession>A0A853CVZ6</accession>
<comment type="caution">
    <text evidence="1">The sequence shown here is derived from an EMBL/GenBank/DDBJ whole genome shotgun (WGS) entry which is preliminary data.</text>
</comment>
<dbReference type="Proteomes" id="UP000578352">
    <property type="component" value="Unassembled WGS sequence"/>
</dbReference>